<dbReference type="AlphaFoldDB" id="B3EAJ5"/>
<dbReference type="HOGENOM" id="CLU_189842_0_0_7"/>
<dbReference type="Proteomes" id="UP000002420">
    <property type="component" value="Chromosome"/>
</dbReference>
<gene>
    <name evidence="2" type="ordered locus">Glov_1717</name>
</gene>
<evidence type="ECO:0000256" key="1">
    <source>
        <dbReference type="SAM" id="Phobius"/>
    </source>
</evidence>
<protein>
    <recommendedName>
        <fullName evidence="4">Transmembrane protein</fullName>
    </recommendedName>
</protein>
<keyword evidence="3" id="KW-1185">Reference proteome</keyword>
<sequence length="85" mass="8836">MQHKEDVMKATIIKMVIALSGAGAAAAFAATTGAGAEDNGLLIWGFIGFGIMVIMLQAVPAMILFASMLKGLFAHSDKEVTASKH</sequence>
<reference evidence="2 3" key="1">
    <citation type="submission" date="2008-05" db="EMBL/GenBank/DDBJ databases">
        <title>Complete sequence of chromosome of Geobacter lovleyi SZ.</title>
        <authorList>
            <consortium name="US DOE Joint Genome Institute"/>
            <person name="Lucas S."/>
            <person name="Copeland A."/>
            <person name="Lapidus A."/>
            <person name="Glavina del Rio T."/>
            <person name="Dalin E."/>
            <person name="Tice H."/>
            <person name="Bruce D."/>
            <person name="Goodwin L."/>
            <person name="Pitluck S."/>
            <person name="Chertkov O."/>
            <person name="Meincke L."/>
            <person name="Brettin T."/>
            <person name="Detter J.C."/>
            <person name="Han C."/>
            <person name="Tapia R."/>
            <person name="Kuske C.R."/>
            <person name="Schmutz J."/>
            <person name="Larimer F."/>
            <person name="Land M."/>
            <person name="Hauser L."/>
            <person name="Kyrpides N."/>
            <person name="Mikhailova N."/>
            <person name="Sung Y."/>
            <person name="Fletcher K.E."/>
            <person name="Ritalahti K.M."/>
            <person name="Loeffler F.E."/>
            <person name="Richardson P."/>
        </authorList>
    </citation>
    <scope>NUCLEOTIDE SEQUENCE [LARGE SCALE GENOMIC DNA]</scope>
    <source>
        <strain evidence="3">ATCC BAA-1151 / DSM 17278 / SZ</strain>
    </source>
</reference>
<name>B3EAJ5_TRIL1</name>
<accession>B3EAJ5</accession>
<keyword evidence="1" id="KW-0472">Membrane</keyword>
<evidence type="ECO:0000313" key="2">
    <source>
        <dbReference type="EMBL" id="ACD95433.1"/>
    </source>
</evidence>
<keyword evidence="1" id="KW-0812">Transmembrane</keyword>
<feature type="transmembrane region" description="Helical" evidence="1">
    <location>
        <begin position="42"/>
        <end position="66"/>
    </location>
</feature>
<keyword evidence="1" id="KW-1133">Transmembrane helix</keyword>
<evidence type="ECO:0008006" key="4">
    <source>
        <dbReference type="Google" id="ProtNLM"/>
    </source>
</evidence>
<proteinExistence type="predicted"/>
<feature type="transmembrane region" description="Helical" evidence="1">
    <location>
        <begin position="12"/>
        <end position="30"/>
    </location>
</feature>
<dbReference type="EMBL" id="CP001089">
    <property type="protein sequence ID" value="ACD95433.1"/>
    <property type="molecule type" value="Genomic_DNA"/>
</dbReference>
<organism evidence="2 3">
    <name type="scientific">Trichlorobacter lovleyi (strain ATCC BAA-1151 / DSM 17278 / SZ)</name>
    <name type="common">Geobacter lovleyi</name>
    <dbReference type="NCBI Taxonomy" id="398767"/>
    <lineage>
        <taxon>Bacteria</taxon>
        <taxon>Pseudomonadati</taxon>
        <taxon>Thermodesulfobacteriota</taxon>
        <taxon>Desulfuromonadia</taxon>
        <taxon>Geobacterales</taxon>
        <taxon>Geobacteraceae</taxon>
        <taxon>Trichlorobacter</taxon>
    </lineage>
</organism>
<dbReference type="KEGG" id="glo:Glov_1717"/>
<evidence type="ECO:0000313" key="3">
    <source>
        <dbReference type="Proteomes" id="UP000002420"/>
    </source>
</evidence>
<dbReference type="STRING" id="398767.Glov_1717"/>